<comment type="catalytic activity">
    <reaction evidence="1">
        <text>ATP + H2O = AMP + diphosphate + H(+)</text>
        <dbReference type="Rhea" id="RHEA:14245"/>
        <dbReference type="ChEBI" id="CHEBI:15377"/>
        <dbReference type="ChEBI" id="CHEBI:15378"/>
        <dbReference type="ChEBI" id="CHEBI:30616"/>
        <dbReference type="ChEBI" id="CHEBI:33019"/>
        <dbReference type="ChEBI" id="CHEBI:456215"/>
        <dbReference type="EC" id="3.6.1.8"/>
    </reaction>
</comment>
<dbReference type="InterPro" id="IPR048011">
    <property type="entry name" value="NTP-PPase_MazG-like_C"/>
</dbReference>
<dbReference type="FunFam" id="1.10.287.1080:FF:000001">
    <property type="entry name" value="Nucleoside triphosphate pyrophosphohydrolase"/>
    <property type="match status" value="1"/>
</dbReference>
<dbReference type="NCBIfam" id="NF007113">
    <property type="entry name" value="PRK09562.1"/>
    <property type="match status" value="1"/>
</dbReference>
<dbReference type="Gene3D" id="1.10.287.1080">
    <property type="entry name" value="MazG-like"/>
    <property type="match status" value="2"/>
</dbReference>
<proteinExistence type="inferred from homology"/>
<dbReference type="GO" id="GO:0047693">
    <property type="term" value="F:ATP diphosphatase activity"/>
    <property type="evidence" value="ECO:0007669"/>
    <property type="project" value="UniProtKB-EC"/>
</dbReference>
<evidence type="ECO:0000313" key="7">
    <source>
        <dbReference type="Proteomes" id="UP000242642"/>
    </source>
</evidence>
<dbReference type="FunFam" id="1.10.287.1080:FF:000003">
    <property type="entry name" value="Nucleoside triphosphate pyrophosphohydrolase"/>
    <property type="match status" value="1"/>
</dbReference>
<name>A0A1I0CMR9_9GAMM</name>
<dbReference type="GO" id="GO:0046076">
    <property type="term" value="P:dTTP catabolic process"/>
    <property type="evidence" value="ECO:0007669"/>
    <property type="project" value="TreeGrafter"/>
</dbReference>
<reference evidence="7" key="1">
    <citation type="submission" date="2016-10" db="EMBL/GenBank/DDBJ databases">
        <authorList>
            <person name="Varghese N."/>
            <person name="Submissions S."/>
        </authorList>
    </citation>
    <scope>NUCLEOTIDE SEQUENCE [LARGE SCALE GENOMIC DNA]</scope>
    <source>
        <strain evidence="7">DSM 18579</strain>
    </source>
</reference>
<organism evidence="6 7">
    <name type="scientific">Thorsellia anophelis DSM 18579</name>
    <dbReference type="NCBI Taxonomy" id="1123402"/>
    <lineage>
        <taxon>Bacteria</taxon>
        <taxon>Pseudomonadati</taxon>
        <taxon>Pseudomonadota</taxon>
        <taxon>Gammaproteobacteria</taxon>
        <taxon>Enterobacterales</taxon>
        <taxon>Thorselliaceae</taxon>
        <taxon>Thorsellia</taxon>
    </lineage>
</organism>
<dbReference type="InterPro" id="IPR011551">
    <property type="entry name" value="NTP_PyrPHydrolase_MazG"/>
</dbReference>
<gene>
    <name evidence="6" type="ORF">SAMN02583745_01687</name>
</gene>
<dbReference type="STRING" id="1123402.SAMN02583745_01687"/>
<dbReference type="OrthoDB" id="9808939at2"/>
<dbReference type="GO" id="GO:0046081">
    <property type="term" value="P:dUTP catabolic process"/>
    <property type="evidence" value="ECO:0007669"/>
    <property type="project" value="TreeGrafter"/>
</dbReference>
<dbReference type="CDD" id="cd11529">
    <property type="entry name" value="NTP-PPase_MazG_Cterm"/>
    <property type="match status" value="1"/>
</dbReference>
<dbReference type="CDD" id="cd11528">
    <property type="entry name" value="NTP-PPase_MazG_Nterm"/>
    <property type="match status" value="1"/>
</dbReference>
<evidence type="ECO:0000256" key="3">
    <source>
        <dbReference type="ARBA" id="ARBA00066372"/>
    </source>
</evidence>
<evidence type="ECO:0000313" key="6">
    <source>
        <dbReference type="EMBL" id="SET20785.1"/>
    </source>
</evidence>
<dbReference type="InterPro" id="IPR048015">
    <property type="entry name" value="NTP-PPase_MazG-like_N"/>
</dbReference>
<dbReference type="SUPFAM" id="SSF101386">
    <property type="entry name" value="all-alpha NTP pyrophosphatases"/>
    <property type="match status" value="2"/>
</dbReference>
<dbReference type="GO" id="GO:0006203">
    <property type="term" value="P:dGTP catabolic process"/>
    <property type="evidence" value="ECO:0007669"/>
    <property type="project" value="TreeGrafter"/>
</dbReference>
<dbReference type="GO" id="GO:0046052">
    <property type="term" value="P:UTP catabolic process"/>
    <property type="evidence" value="ECO:0007669"/>
    <property type="project" value="TreeGrafter"/>
</dbReference>
<dbReference type="EC" id="3.6.1.8" evidence="3"/>
<dbReference type="Pfam" id="PF03819">
    <property type="entry name" value="MazG"/>
    <property type="match status" value="2"/>
</dbReference>
<accession>A0A1I0CMR9</accession>
<dbReference type="PANTHER" id="PTHR30522:SF0">
    <property type="entry name" value="NUCLEOSIDE TRIPHOSPHATE PYROPHOSPHOHYDROLASE"/>
    <property type="match status" value="1"/>
</dbReference>
<dbReference type="GO" id="GO:0006950">
    <property type="term" value="P:response to stress"/>
    <property type="evidence" value="ECO:0007669"/>
    <property type="project" value="UniProtKB-ARBA"/>
</dbReference>
<dbReference type="InterPro" id="IPR004518">
    <property type="entry name" value="MazG-like_dom"/>
</dbReference>
<evidence type="ECO:0000256" key="2">
    <source>
        <dbReference type="ARBA" id="ARBA00061115"/>
    </source>
</evidence>
<dbReference type="AlphaFoldDB" id="A0A1I0CMR9"/>
<dbReference type="GO" id="GO:0046047">
    <property type="term" value="P:TTP catabolic process"/>
    <property type="evidence" value="ECO:0007669"/>
    <property type="project" value="TreeGrafter"/>
</dbReference>
<evidence type="ECO:0000256" key="4">
    <source>
        <dbReference type="ARBA" id="ARBA00074799"/>
    </source>
</evidence>
<comment type="similarity">
    <text evidence="2">Belongs to the nucleoside triphosphate pyrophosphohydrolase family.</text>
</comment>
<dbReference type="Proteomes" id="UP000242642">
    <property type="component" value="Unassembled WGS sequence"/>
</dbReference>
<dbReference type="EMBL" id="FOHV01000011">
    <property type="protein sequence ID" value="SET20785.1"/>
    <property type="molecule type" value="Genomic_DNA"/>
</dbReference>
<sequence length="275" mass="32134">MIQNNSQSHTIETLRQIMVQLRDKDKGCPWDIKQTFKSLIGCTLEEAYEVKEAIETSNYLALKEELGDLLFQIIFYAELGNEQGMFDFDSICHTICEKLIRRHPHVFGELANKELKNQTSDEMQIKQNWEMIKQEERNNKSFTSRMDDIPQALPALLRAHKIQKRCQSVGFDWDNLDDVFDKVEEEILEVKETLINKKPTEKTEEELGDLLFALVNLTRHLGYNPELTLDKANQKFMRRFRLVETYLANSGVNCQQATLEQMESAWIHVKKNESS</sequence>
<dbReference type="NCBIfam" id="TIGR00444">
    <property type="entry name" value="mazG"/>
    <property type="match status" value="1"/>
</dbReference>
<dbReference type="GO" id="GO:0046061">
    <property type="term" value="P:dATP catabolic process"/>
    <property type="evidence" value="ECO:0007669"/>
    <property type="project" value="TreeGrafter"/>
</dbReference>
<evidence type="ECO:0000259" key="5">
    <source>
        <dbReference type="Pfam" id="PF03819"/>
    </source>
</evidence>
<feature type="domain" description="NTP pyrophosphohydrolase MazG-like" evidence="5">
    <location>
        <begin position="183"/>
        <end position="239"/>
    </location>
</feature>
<keyword evidence="7" id="KW-1185">Reference proteome</keyword>
<dbReference type="RefSeq" id="WP_093319644.1">
    <property type="nucleotide sequence ID" value="NZ_FOHV01000011.1"/>
</dbReference>
<protein>
    <recommendedName>
        <fullName evidence="4">Nucleoside triphosphate pyrophosphohydrolase</fullName>
        <ecNumber evidence="3">3.6.1.8</ecNumber>
    </recommendedName>
</protein>
<dbReference type="PANTHER" id="PTHR30522">
    <property type="entry name" value="NUCLEOSIDE TRIPHOSPHATE PYROPHOSPHOHYDROLASE"/>
    <property type="match status" value="1"/>
</dbReference>
<feature type="domain" description="NTP pyrophosphohydrolase MazG-like" evidence="5">
    <location>
        <begin position="34"/>
        <end position="107"/>
    </location>
</feature>
<evidence type="ECO:0000256" key="1">
    <source>
        <dbReference type="ARBA" id="ARBA00052141"/>
    </source>
</evidence>